<evidence type="ECO:0000313" key="16">
    <source>
        <dbReference type="EMBL" id="GAV98630.1"/>
    </source>
</evidence>
<reference evidence="16 17" key="2">
    <citation type="submission" date="2017-02" db="EMBL/GenBank/DDBJ databases">
        <title>A genome survey and senescence transcriptome analysis in Lentinula edodes.</title>
        <authorList>
            <person name="Sakamoto Y."/>
            <person name="Nakade K."/>
            <person name="Sato S."/>
            <person name="Yoshida Y."/>
            <person name="Miyazaki K."/>
            <person name="Natsume S."/>
            <person name="Konno N."/>
        </authorList>
    </citation>
    <scope>NUCLEOTIDE SEQUENCE [LARGE SCALE GENOMIC DNA]</scope>
    <source>
        <strain evidence="16 17">NBRC 111202</strain>
    </source>
</reference>
<reference evidence="16 17" key="1">
    <citation type="submission" date="2016-08" db="EMBL/GenBank/DDBJ databases">
        <authorList>
            <consortium name="Lentinula edodes genome sequencing consortium"/>
            <person name="Sakamoto Y."/>
            <person name="Nakade K."/>
            <person name="Sato S."/>
            <person name="Yoshida Y."/>
            <person name="Miyazaki K."/>
            <person name="Natsume S."/>
            <person name="Konno N."/>
        </authorList>
    </citation>
    <scope>NUCLEOTIDE SEQUENCE [LARGE SCALE GENOMIC DNA]</scope>
    <source>
        <strain evidence="16 17">NBRC 111202</strain>
    </source>
</reference>
<dbReference type="GO" id="GO:0005524">
    <property type="term" value="F:ATP binding"/>
    <property type="evidence" value="ECO:0007669"/>
    <property type="project" value="UniProtKB-UniRule"/>
</dbReference>
<dbReference type="InterPro" id="IPR046342">
    <property type="entry name" value="CBS_dom_sf"/>
</dbReference>
<accession>A0A1Q3DUP6</accession>
<keyword evidence="8" id="KW-0129">CBS domain</keyword>
<feature type="transmembrane region" description="Helical" evidence="12">
    <location>
        <begin position="6"/>
        <end position="24"/>
    </location>
</feature>
<dbReference type="EMBL" id="BDGU01000001">
    <property type="protein sequence ID" value="GAV98630.1"/>
    <property type="molecule type" value="Genomic_DNA"/>
</dbReference>
<evidence type="ECO:0000256" key="10">
    <source>
        <dbReference type="PROSITE-ProRule" id="PRU10141"/>
    </source>
</evidence>
<evidence type="ECO:0000256" key="9">
    <source>
        <dbReference type="PROSITE-ProRule" id="PRU01193"/>
    </source>
</evidence>
<dbReference type="PROSITE" id="PS00108">
    <property type="entry name" value="PROTEIN_KINASE_ST"/>
    <property type="match status" value="1"/>
</dbReference>
<dbReference type="GO" id="GO:0016020">
    <property type="term" value="C:membrane"/>
    <property type="evidence" value="ECO:0007669"/>
    <property type="project" value="UniProtKB-SubCell"/>
</dbReference>
<dbReference type="PROSITE" id="PS50011">
    <property type="entry name" value="PROTEIN_KINASE_DOM"/>
    <property type="match status" value="1"/>
</dbReference>
<dbReference type="PROSITE" id="PS00107">
    <property type="entry name" value="PROTEIN_KINASE_ATP"/>
    <property type="match status" value="1"/>
</dbReference>
<keyword evidence="2 9" id="KW-0812">Transmembrane</keyword>
<dbReference type="InterPro" id="IPR045095">
    <property type="entry name" value="ACDP"/>
</dbReference>
<dbReference type="SUPFAM" id="SSF56112">
    <property type="entry name" value="Protein kinase-like (PK-like)"/>
    <property type="match status" value="1"/>
</dbReference>
<feature type="binding site" evidence="10">
    <location>
        <position position="496"/>
    </location>
    <ligand>
        <name>ATP</name>
        <dbReference type="ChEBI" id="CHEBI:30616"/>
    </ligand>
</feature>
<keyword evidence="7 9" id="KW-0472">Membrane</keyword>
<keyword evidence="16" id="KW-0418">Kinase</keyword>
<keyword evidence="17" id="KW-1185">Reference proteome</keyword>
<dbReference type="PANTHER" id="PTHR12064:SF97">
    <property type="entry name" value="METAL TRANSPORTER CNNM-5"/>
    <property type="match status" value="1"/>
</dbReference>
<comment type="caution">
    <text evidence="16">The sequence shown here is derived from an EMBL/GenBank/DDBJ whole genome shotgun (WGS) entry which is preliminary data.</text>
</comment>
<evidence type="ECO:0000256" key="2">
    <source>
        <dbReference type="ARBA" id="ARBA00022692"/>
    </source>
</evidence>
<dbReference type="PROSITE" id="PS51846">
    <property type="entry name" value="CNNM"/>
    <property type="match status" value="1"/>
</dbReference>
<evidence type="ECO:0000256" key="8">
    <source>
        <dbReference type="PROSITE-ProRule" id="PRU00703"/>
    </source>
</evidence>
<keyword evidence="3" id="KW-0677">Repeat</keyword>
<feature type="region of interest" description="Disordered" evidence="11">
    <location>
        <begin position="762"/>
        <end position="796"/>
    </location>
</feature>
<dbReference type="InterPro" id="IPR000644">
    <property type="entry name" value="CBS_dom"/>
</dbReference>
<evidence type="ECO:0000256" key="11">
    <source>
        <dbReference type="SAM" id="MobiDB-lite"/>
    </source>
</evidence>
<dbReference type="Gene3D" id="1.10.510.10">
    <property type="entry name" value="Transferase(Phosphotransferase) domain 1"/>
    <property type="match status" value="1"/>
</dbReference>
<dbReference type="InterPro" id="IPR000719">
    <property type="entry name" value="Prot_kinase_dom"/>
</dbReference>
<dbReference type="SUPFAM" id="SSF54631">
    <property type="entry name" value="CBS-domain pair"/>
    <property type="match status" value="1"/>
</dbReference>
<dbReference type="Pfam" id="PF00069">
    <property type="entry name" value="Pkinase"/>
    <property type="match status" value="1"/>
</dbReference>
<sequence>MGISVALVLLGGVFAGLTLGLMGLDELHLRVLAASSDIPTEKQNAKKVLKLMSKGRHWVLVVLLLGNVIVNESLPIFLDGALGGGIAAVVISTTAIVIFGFREIIPQAASVRFGLSIGARCAPFVLALMWIMSPIAYPIAKLLDKVLGANESHTYKKAELKSFLQFHRTGEEPLRDEEISILNGVLELNTKSVESIMTPMKDVVKLSADTILDHKTLDAILSSGYSRFPIHEPSNPLAFVGLLLIKKLLQYDPSQGLPISSFPLSILPEAPPSINCFQALDYFQTGRAHLLLISSTPGLAGGALGVITLEDIIEEIISEEIVDETDRYEDNVSKRRARRATTATIMRGIVERERKRDSFGSYKSITNLNGDAGRLNFGSIESVSNVQALIPNNNAEVDERAPLLGSRTLTPTTITARDYAHVPQRRDDDSVSPSPVFHESLVEIEATQRYLSRLDSMFVYCIAFGRYDLVQQIGGGGFSTVFRAVNLSEHRVAACKVILITDQTTEKDRKTIDKETRIHSVLKHVYVLELICAVTVELKYREMYVPGIYMLLELAAGGDLFDKIAPDVGVGDEVAHLYFNQLLAGMEYIHSKGICHRDLKPENLLLDIAGNLKVSDFGLSAVFRLGNGKTRLLSERCGSLPYVAPELNTDETYAAEPIDMWGIGVILFTLLAGNTPWDEPTRHSPEFRKYKSGDIFKEDPWNRLSEDALSLLRALLTINPKQRLTLPETMQHPWCIRTSQLARQSTAVLADKLTESLRTTGDMDYVMPQPTDLPMDVDQDDGDKETSSAAAGPSHNSQFTQSLMLFSQTQSGARYTPHLTRFYATLGPALLMPIVKETLGELGIVFKESSSNHRSNVGQALDSLSEENTGGAIVGDGTIRENNGVDRIWKIRVGGKDARKILFKGWIEMEHFSHGGMNGTFCVMSRDEGNPLSWRQFFKALLKSDAVYPHVLRKR</sequence>
<dbReference type="Pfam" id="PF01595">
    <property type="entry name" value="CNNM"/>
    <property type="match status" value="1"/>
</dbReference>
<feature type="transmembrane region" description="Helical" evidence="12">
    <location>
        <begin position="57"/>
        <end position="78"/>
    </location>
</feature>
<protein>
    <submittedName>
        <fullName evidence="16">CAMK CAMKL CHK1 protein kinase</fullName>
    </submittedName>
</protein>
<dbReference type="GO" id="GO:0030026">
    <property type="term" value="P:intracellular manganese ion homeostasis"/>
    <property type="evidence" value="ECO:0007669"/>
    <property type="project" value="TreeGrafter"/>
</dbReference>
<keyword evidence="5 10" id="KW-0067">ATP-binding</keyword>
<evidence type="ECO:0000256" key="3">
    <source>
        <dbReference type="ARBA" id="ARBA00022737"/>
    </source>
</evidence>
<keyword evidence="6 9" id="KW-1133">Transmembrane helix</keyword>
<gene>
    <name evidence="16" type="ORF">LENED_000016</name>
</gene>
<keyword evidence="16" id="KW-0808">Transferase</keyword>
<organism evidence="16 17">
    <name type="scientific">Lentinula edodes</name>
    <name type="common">Shiitake mushroom</name>
    <name type="synonym">Lentinus edodes</name>
    <dbReference type="NCBI Taxonomy" id="5353"/>
    <lineage>
        <taxon>Eukaryota</taxon>
        <taxon>Fungi</taxon>
        <taxon>Dikarya</taxon>
        <taxon>Basidiomycota</taxon>
        <taxon>Agaricomycotina</taxon>
        <taxon>Agaricomycetes</taxon>
        <taxon>Agaricomycetidae</taxon>
        <taxon>Agaricales</taxon>
        <taxon>Marasmiineae</taxon>
        <taxon>Omphalotaceae</taxon>
        <taxon>Lentinula</taxon>
    </lineage>
</organism>
<evidence type="ECO:0000256" key="5">
    <source>
        <dbReference type="ARBA" id="ARBA00022840"/>
    </source>
</evidence>
<dbReference type="STRING" id="5353.A0A1Q3DUP6"/>
<dbReference type="GO" id="GO:0005737">
    <property type="term" value="C:cytoplasm"/>
    <property type="evidence" value="ECO:0007669"/>
    <property type="project" value="TreeGrafter"/>
</dbReference>
<evidence type="ECO:0000256" key="6">
    <source>
        <dbReference type="ARBA" id="ARBA00022989"/>
    </source>
</evidence>
<comment type="subcellular location">
    <subcellularLocation>
        <location evidence="1">Membrane</location>
        <topology evidence="1">Multi-pass membrane protein</topology>
    </subcellularLocation>
</comment>
<dbReference type="Gene3D" id="3.10.580.10">
    <property type="entry name" value="CBS-domain"/>
    <property type="match status" value="1"/>
</dbReference>
<dbReference type="PANTHER" id="PTHR12064">
    <property type="entry name" value="METAL TRANSPORTER CNNM"/>
    <property type="match status" value="1"/>
</dbReference>
<dbReference type="PROSITE" id="PS51371">
    <property type="entry name" value="CBS"/>
    <property type="match status" value="1"/>
</dbReference>
<evidence type="ECO:0000259" key="15">
    <source>
        <dbReference type="PROSITE" id="PS51846"/>
    </source>
</evidence>
<dbReference type="FunFam" id="3.10.580.10:FF:000006">
    <property type="entry name" value="DUF21 and CBS domain protein"/>
    <property type="match status" value="1"/>
</dbReference>
<dbReference type="InterPro" id="IPR017441">
    <property type="entry name" value="Protein_kinase_ATP_BS"/>
</dbReference>
<dbReference type="SMART" id="SM00220">
    <property type="entry name" value="S_TKc"/>
    <property type="match status" value="1"/>
</dbReference>
<evidence type="ECO:0000256" key="1">
    <source>
        <dbReference type="ARBA" id="ARBA00004141"/>
    </source>
</evidence>
<evidence type="ECO:0000256" key="12">
    <source>
        <dbReference type="SAM" id="Phobius"/>
    </source>
</evidence>
<feature type="transmembrane region" description="Helical" evidence="12">
    <location>
        <begin position="113"/>
        <end position="132"/>
    </location>
</feature>
<keyword evidence="4 10" id="KW-0547">Nucleotide-binding</keyword>
<feature type="domain" description="CBS" evidence="14">
    <location>
        <begin position="197"/>
        <end position="259"/>
    </location>
</feature>
<evidence type="ECO:0000313" key="17">
    <source>
        <dbReference type="Proteomes" id="UP000188533"/>
    </source>
</evidence>
<feature type="domain" description="Protein kinase" evidence="13">
    <location>
        <begin position="467"/>
        <end position="735"/>
    </location>
</feature>
<evidence type="ECO:0000256" key="4">
    <source>
        <dbReference type="ARBA" id="ARBA00022741"/>
    </source>
</evidence>
<dbReference type="GO" id="GO:0010960">
    <property type="term" value="P:magnesium ion homeostasis"/>
    <property type="evidence" value="ECO:0007669"/>
    <property type="project" value="InterPro"/>
</dbReference>
<proteinExistence type="predicted"/>
<dbReference type="InterPro" id="IPR011009">
    <property type="entry name" value="Kinase-like_dom_sf"/>
</dbReference>
<evidence type="ECO:0000256" key="7">
    <source>
        <dbReference type="ARBA" id="ARBA00023136"/>
    </source>
</evidence>
<feature type="domain" description="CNNM transmembrane" evidence="15">
    <location>
        <begin position="1"/>
        <end position="178"/>
    </location>
</feature>
<dbReference type="FunFam" id="1.10.510.10:FF:000571">
    <property type="entry name" value="Maternal embryonic leucine zipper kinase"/>
    <property type="match status" value="1"/>
</dbReference>
<dbReference type="InterPro" id="IPR008271">
    <property type="entry name" value="Ser/Thr_kinase_AS"/>
</dbReference>
<dbReference type="Proteomes" id="UP000188533">
    <property type="component" value="Unassembled WGS sequence"/>
</dbReference>
<dbReference type="AlphaFoldDB" id="A0A1Q3DUP6"/>
<name>A0A1Q3DUP6_LENED</name>
<dbReference type="InterPro" id="IPR002550">
    <property type="entry name" value="CNNM"/>
</dbReference>
<evidence type="ECO:0000259" key="14">
    <source>
        <dbReference type="PROSITE" id="PS51371"/>
    </source>
</evidence>
<feature type="transmembrane region" description="Helical" evidence="12">
    <location>
        <begin position="84"/>
        <end position="101"/>
    </location>
</feature>
<evidence type="ECO:0000259" key="13">
    <source>
        <dbReference type="PROSITE" id="PS50011"/>
    </source>
</evidence>
<dbReference type="GO" id="GO:0004672">
    <property type="term" value="F:protein kinase activity"/>
    <property type="evidence" value="ECO:0007669"/>
    <property type="project" value="InterPro"/>
</dbReference>